<dbReference type="AlphaFoldDB" id="A0A1X2GNX6"/>
<protein>
    <submittedName>
        <fullName evidence="1">Uncharacterized protein</fullName>
    </submittedName>
</protein>
<proteinExistence type="predicted"/>
<gene>
    <name evidence="1" type="ORF">DM01DRAFT_1219228</name>
</gene>
<organism evidence="1 2">
    <name type="scientific">Hesseltinella vesiculosa</name>
    <dbReference type="NCBI Taxonomy" id="101127"/>
    <lineage>
        <taxon>Eukaryota</taxon>
        <taxon>Fungi</taxon>
        <taxon>Fungi incertae sedis</taxon>
        <taxon>Mucoromycota</taxon>
        <taxon>Mucoromycotina</taxon>
        <taxon>Mucoromycetes</taxon>
        <taxon>Mucorales</taxon>
        <taxon>Cunninghamellaceae</taxon>
        <taxon>Hesseltinella</taxon>
    </lineage>
</organism>
<comment type="caution">
    <text evidence="1">The sequence shown here is derived from an EMBL/GenBank/DDBJ whole genome shotgun (WGS) entry which is preliminary data.</text>
</comment>
<evidence type="ECO:0000313" key="2">
    <source>
        <dbReference type="Proteomes" id="UP000242146"/>
    </source>
</evidence>
<accession>A0A1X2GNX6</accession>
<dbReference type="EMBL" id="MCGT01000007">
    <property type="protein sequence ID" value="ORX58129.1"/>
    <property type="molecule type" value="Genomic_DNA"/>
</dbReference>
<name>A0A1X2GNX6_9FUNG</name>
<keyword evidence="2" id="KW-1185">Reference proteome</keyword>
<sequence>MYENKRYLDETLLLGPCDLFQGIARSNRGARFEYLVEIGQWRQIYACDYLVNCALALWKRSKPPSTILSNKPPRKFVEFVFGYGQGFITTGQLKLL</sequence>
<dbReference type="Proteomes" id="UP000242146">
    <property type="component" value="Unassembled WGS sequence"/>
</dbReference>
<reference evidence="1 2" key="1">
    <citation type="submission" date="2016-07" db="EMBL/GenBank/DDBJ databases">
        <title>Pervasive Adenine N6-methylation of Active Genes in Fungi.</title>
        <authorList>
            <consortium name="DOE Joint Genome Institute"/>
            <person name="Mondo S.J."/>
            <person name="Dannebaum R.O."/>
            <person name="Kuo R.C."/>
            <person name="Labutti K."/>
            <person name="Haridas S."/>
            <person name="Kuo A."/>
            <person name="Salamov A."/>
            <person name="Ahrendt S.R."/>
            <person name="Lipzen A."/>
            <person name="Sullivan W."/>
            <person name="Andreopoulos W.B."/>
            <person name="Clum A."/>
            <person name="Lindquist E."/>
            <person name="Daum C."/>
            <person name="Ramamoorthy G.K."/>
            <person name="Gryganskyi A."/>
            <person name="Culley D."/>
            <person name="Magnuson J.K."/>
            <person name="James T.Y."/>
            <person name="O'Malley M.A."/>
            <person name="Stajich J.E."/>
            <person name="Spatafora J.W."/>
            <person name="Visel A."/>
            <person name="Grigoriev I.V."/>
        </authorList>
    </citation>
    <scope>NUCLEOTIDE SEQUENCE [LARGE SCALE GENOMIC DNA]</scope>
    <source>
        <strain evidence="1 2">NRRL 3301</strain>
    </source>
</reference>
<evidence type="ECO:0000313" key="1">
    <source>
        <dbReference type="EMBL" id="ORX58129.1"/>
    </source>
</evidence>